<keyword evidence="1" id="KW-1185">Reference proteome</keyword>
<dbReference type="Proteomes" id="UP001652625">
    <property type="component" value="Chromosome 06"/>
</dbReference>
<dbReference type="PANTHER" id="PTHR10773:SF19">
    <property type="match status" value="1"/>
</dbReference>
<organism evidence="1 2">
    <name type="scientific">Hydra vulgaris</name>
    <name type="common">Hydra</name>
    <name type="synonym">Hydra attenuata</name>
    <dbReference type="NCBI Taxonomy" id="6087"/>
    <lineage>
        <taxon>Eukaryota</taxon>
        <taxon>Metazoa</taxon>
        <taxon>Cnidaria</taxon>
        <taxon>Hydrozoa</taxon>
        <taxon>Hydroidolina</taxon>
        <taxon>Anthoathecata</taxon>
        <taxon>Aplanulata</taxon>
        <taxon>Hydridae</taxon>
        <taxon>Hydra</taxon>
    </lineage>
</organism>
<dbReference type="GeneID" id="136081774"/>
<protein>
    <submittedName>
        <fullName evidence="2">Uncharacterized protein LOC136081774</fullName>
    </submittedName>
</protein>
<gene>
    <name evidence="2" type="primary">LOC136081774</name>
</gene>
<name>A0ABM4C2Z5_HYDVU</name>
<reference evidence="2" key="1">
    <citation type="submission" date="2025-08" db="UniProtKB">
        <authorList>
            <consortium name="RefSeq"/>
        </authorList>
    </citation>
    <scope>IDENTIFICATION</scope>
</reference>
<dbReference type="PANTHER" id="PTHR10773">
    <property type="entry name" value="DNA-DIRECTED RNA POLYMERASES I, II, AND III SUBUNIT RPABC2"/>
    <property type="match status" value="1"/>
</dbReference>
<dbReference type="RefSeq" id="XP_065655930.1">
    <property type="nucleotide sequence ID" value="XM_065799858.1"/>
</dbReference>
<sequence length="376" mass="44510">MENRELAENAYTSRKRVSGIRNSENYKHEKIKKAKIAGEAYKNHKGNDVAPRQTGASCRCSSKCMELVSEDVMKSTIQFVNKFDSKNALDTYLQSLIEKKEIERRRFRSEKPKKKEFSFIYHTNIEGVRKKVCKKAFCSMHGISMKQVRRLCICLKKKEQPMDHRGKSQGSRCKALPGDTLTKVCEHIESFPIKYVHYYSKDASSYYLDEKLNVKIMHTLYEQKYPDHPVKYKFYLKYFQENFSLSFGTKQVDVFGLCEELKIKLKNPHLNDNAKRIYQANIEIHKRQANKFYKKIQEVETKCKNNPNVYGIAFHFMQNLPLPHIPVQEIFYLRQLWLYEFCIYDFKTGKSLFYYLCAGLYLKKHCQRSQRTAPIF</sequence>
<evidence type="ECO:0000313" key="2">
    <source>
        <dbReference type="RefSeq" id="XP_065655930.1"/>
    </source>
</evidence>
<proteinExistence type="predicted"/>
<evidence type="ECO:0000313" key="1">
    <source>
        <dbReference type="Proteomes" id="UP001652625"/>
    </source>
</evidence>
<accession>A0ABM4C2Z5</accession>